<sequence length="198" mass="21051" precursor="true">MKNLLLGLFCLLNFNLASAQTINFDDLAGDFNPVPEGYAGLSWNTSNLTGVVDVAPFLVPGVDYTGIQNNALFNAYGYQGPNTTIIRAINGGAFDFLSGFWSAGVTGNADISFEGYVNNQLVFSSATYNLTGSAVTPVTLNWLGLDSLKISSTSAIWIADNLQVNVLSSPVPEPETYGMLVVGLGLIATVIRRRKSAL</sequence>
<proteinExistence type="predicted"/>
<evidence type="ECO:0000313" key="4">
    <source>
        <dbReference type="Proteomes" id="UP000000383"/>
    </source>
</evidence>
<dbReference type="NCBIfam" id="TIGR02595">
    <property type="entry name" value="PEP_CTERM"/>
    <property type="match status" value="1"/>
</dbReference>
<dbReference type="OrthoDB" id="8538324at2"/>
<dbReference type="HOGENOM" id="CLU_1293223_0_0_4"/>
<feature type="domain" description="Ice-binding protein C-terminal" evidence="2">
    <location>
        <begin position="170"/>
        <end position="194"/>
    </location>
</feature>
<feature type="signal peptide" evidence="1">
    <location>
        <begin position="1"/>
        <end position="19"/>
    </location>
</feature>
<evidence type="ECO:0000256" key="1">
    <source>
        <dbReference type="SAM" id="SignalP"/>
    </source>
</evidence>
<dbReference type="InterPro" id="IPR013424">
    <property type="entry name" value="Ice-binding_C"/>
</dbReference>
<accession>D7DM23</accession>
<dbReference type="Pfam" id="PF07589">
    <property type="entry name" value="PEP-CTERM"/>
    <property type="match status" value="1"/>
</dbReference>
<keyword evidence="1" id="KW-0732">Signal</keyword>
<dbReference type="RefSeq" id="WP_013149025.1">
    <property type="nucleotide sequence ID" value="NC_014207.1"/>
</dbReference>
<dbReference type="Proteomes" id="UP000000383">
    <property type="component" value="Chromosome"/>
</dbReference>
<dbReference type="AlphaFoldDB" id="D7DM23"/>
<protein>
    <recommendedName>
        <fullName evidence="2">Ice-binding protein C-terminal domain-containing protein</fullName>
    </recommendedName>
</protein>
<dbReference type="EMBL" id="CP002056">
    <property type="protein sequence ID" value="ADI30717.1"/>
    <property type="molecule type" value="Genomic_DNA"/>
</dbReference>
<dbReference type="KEGG" id="meh:M301_2354"/>
<gene>
    <name evidence="3" type="ordered locus">M301_2354</name>
</gene>
<evidence type="ECO:0000313" key="3">
    <source>
        <dbReference type="EMBL" id="ADI30717.1"/>
    </source>
</evidence>
<reference evidence="4" key="1">
    <citation type="submission" date="2010-05" db="EMBL/GenBank/DDBJ databases">
        <title>Complete sequence of Methylotenera sp. 301.</title>
        <authorList>
            <person name="Lucas S."/>
            <person name="Copeland A."/>
            <person name="Lapidus A."/>
            <person name="Cheng J.-F."/>
            <person name="Bruce D."/>
            <person name="Goodwin L."/>
            <person name="Pitluck S."/>
            <person name="Clum A."/>
            <person name="Land M."/>
            <person name="Hauser L."/>
            <person name="Kyrpides N."/>
            <person name="Ivanova N."/>
            <person name="Chistoservova L."/>
            <person name="Kalyuzhnaya M."/>
            <person name="Woyke T."/>
        </authorList>
    </citation>
    <scope>NUCLEOTIDE SEQUENCE [LARGE SCALE GENOMIC DNA]</scope>
    <source>
        <strain evidence="4">301</strain>
    </source>
</reference>
<feature type="chain" id="PRO_5003094840" description="Ice-binding protein C-terminal domain-containing protein" evidence="1">
    <location>
        <begin position="20"/>
        <end position="198"/>
    </location>
</feature>
<keyword evidence="4" id="KW-1185">Reference proteome</keyword>
<dbReference type="STRING" id="666681.M301_2354"/>
<organism evidence="3 4">
    <name type="scientific">Methylotenera versatilis (strain 301)</name>
    <dbReference type="NCBI Taxonomy" id="666681"/>
    <lineage>
        <taxon>Bacteria</taxon>
        <taxon>Pseudomonadati</taxon>
        <taxon>Pseudomonadota</taxon>
        <taxon>Betaproteobacteria</taxon>
        <taxon>Nitrosomonadales</taxon>
        <taxon>Methylophilaceae</taxon>
        <taxon>Methylotenera</taxon>
    </lineage>
</organism>
<name>D7DM23_METV0</name>
<evidence type="ECO:0000259" key="2">
    <source>
        <dbReference type="Pfam" id="PF07589"/>
    </source>
</evidence>
<reference evidence="3 4" key="2">
    <citation type="journal article" date="2011" name="J. Bacteriol.">
        <title>Genomes of three methylotrophs from a single niche uncover genetic and metabolic divergence of Methylophilaceae.</title>
        <authorList>
            <person name="Lapidus A."/>
            <person name="Clum A."/>
            <person name="Labutti K."/>
            <person name="Kaluzhnaya M.G."/>
            <person name="Lim S."/>
            <person name="Beck D.A."/>
            <person name="Glavina Del Rio T."/>
            <person name="Nolan M."/>
            <person name="Mavromatis K."/>
            <person name="Huntemann M."/>
            <person name="Lucas S."/>
            <person name="Lidstrom M.E."/>
            <person name="Ivanova N."/>
            <person name="Chistoserdova L."/>
        </authorList>
    </citation>
    <scope>NUCLEOTIDE SEQUENCE [LARGE SCALE GENOMIC DNA]</scope>
    <source>
        <strain evidence="3 4">301</strain>
    </source>
</reference>